<dbReference type="EMBL" id="JAJEQN010000041">
    <property type="protein sequence ID" value="MCC2222614.1"/>
    <property type="molecule type" value="Genomic_DNA"/>
</dbReference>
<name>A0AAE3E615_9FIRM</name>
<dbReference type="Proteomes" id="UP001198200">
    <property type="component" value="Unassembled WGS sequence"/>
</dbReference>
<keyword evidence="1" id="KW-0812">Transmembrane</keyword>
<protein>
    <submittedName>
        <fullName evidence="2">AzlD domain-containing protein</fullName>
    </submittedName>
</protein>
<dbReference type="AlphaFoldDB" id="A0AAE3E615"/>
<comment type="caution">
    <text evidence="2">The sequence shown here is derived from an EMBL/GenBank/DDBJ whole genome shotgun (WGS) entry which is preliminary data.</text>
</comment>
<keyword evidence="1" id="KW-1133">Transmembrane helix</keyword>
<organism evidence="2 3">
    <name type="scientific">Anthropogastromicrobium aceti</name>
    <dbReference type="NCBI Taxonomy" id="2981768"/>
    <lineage>
        <taxon>Bacteria</taxon>
        <taxon>Bacillati</taxon>
        <taxon>Bacillota</taxon>
        <taxon>Clostridia</taxon>
        <taxon>Lachnospirales</taxon>
        <taxon>Lachnospiraceae</taxon>
        <taxon>Anthropogastromicrobium</taxon>
    </lineage>
</organism>
<feature type="transmembrane region" description="Helical" evidence="1">
    <location>
        <begin position="6"/>
        <end position="27"/>
    </location>
</feature>
<reference evidence="2 3" key="1">
    <citation type="submission" date="2021-10" db="EMBL/GenBank/DDBJ databases">
        <title>Anaerobic single-cell dispensing facilitates the cultivation of human gut bacteria.</title>
        <authorList>
            <person name="Afrizal A."/>
        </authorList>
    </citation>
    <scope>NUCLEOTIDE SEQUENCE [LARGE SCALE GENOMIC DNA]</scope>
    <source>
        <strain evidence="2 3">CLA-AA-H224</strain>
    </source>
</reference>
<keyword evidence="3" id="KW-1185">Reference proteome</keyword>
<sequence length="101" mass="11037">MQHNIYLYIMVSALVSFAVRAVPLTLIRKKIENPFLKSFLFYVPYVTLSVMTFPAIVETTAVPIAGVLALIAGIIAARKGVSMFLVAVICCVIVFAAEMLI</sequence>
<accession>A0AAE3E615</accession>
<evidence type="ECO:0000313" key="2">
    <source>
        <dbReference type="EMBL" id="MCC2222614.1"/>
    </source>
</evidence>
<dbReference type="Pfam" id="PF05437">
    <property type="entry name" value="AzlD"/>
    <property type="match status" value="1"/>
</dbReference>
<gene>
    <name evidence="2" type="ORF">LKD48_13415</name>
</gene>
<feature type="transmembrane region" description="Helical" evidence="1">
    <location>
        <begin position="63"/>
        <end position="96"/>
    </location>
</feature>
<keyword evidence="1" id="KW-0472">Membrane</keyword>
<dbReference type="RefSeq" id="WP_118615162.1">
    <property type="nucleotide sequence ID" value="NZ_JAJEQN010000041.1"/>
</dbReference>
<evidence type="ECO:0000313" key="3">
    <source>
        <dbReference type="Proteomes" id="UP001198200"/>
    </source>
</evidence>
<evidence type="ECO:0000256" key="1">
    <source>
        <dbReference type="SAM" id="Phobius"/>
    </source>
</evidence>
<dbReference type="InterPro" id="IPR008407">
    <property type="entry name" value="Brnchd-chn_aa_trnsp_AzlD"/>
</dbReference>
<proteinExistence type="predicted"/>